<dbReference type="PANTHER" id="PTHR11986:SF121">
    <property type="entry name" value="BLR3010 PROTEIN"/>
    <property type="match status" value="1"/>
</dbReference>
<name>A0AAE3L3X4_9GAMM</name>
<reference evidence="5" key="1">
    <citation type="submission" date="2022-08" db="EMBL/GenBank/DDBJ databases">
        <title>Genomic Encyclopedia of Type Strains, Phase III (KMG-III): the genomes of soil and plant-associated and newly described type strains.</title>
        <authorList>
            <person name="Whitman W."/>
        </authorList>
    </citation>
    <scope>NUCLEOTIDE SEQUENCE</scope>
    <source>
        <strain evidence="5">HMT 1</strain>
    </source>
</reference>
<dbReference type="GO" id="GO:0030170">
    <property type="term" value="F:pyridoxal phosphate binding"/>
    <property type="evidence" value="ECO:0007669"/>
    <property type="project" value="InterPro"/>
</dbReference>
<dbReference type="InterPro" id="IPR005814">
    <property type="entry name" value="Aminotrans_3"/>
</dbReference>
<dbReference type="RefSeq" id="WP_259054540.1">
    <property type="nucleotide sequence ID" value="NZ_JANUCT010000005.1"/>
</dbReference>
<keyword evidence="2 5" id="KW-0808">Transferase</keyword>
<dbReference type="PANTHER" id="PTHR11986">
    <property type="entry name" value="AMINOTRANSFERASE CLASS III"/>
    <property type="match status" value="1"/>
</dbReference>
<dbReference type="SUPFAM" id="SSF53383">
    <property type="entry name" value="PLP-dependent transferases"/>
    <property type="match status" value="1"/>
</dbReference>
<dbReference type="Gene3D" id="3.40.640.10">
    <property type="entry name" value="Type I PLP-dependent aspartate aminotransferase-like (Major domain)"/>
    <property type="match status" value="1"/>
</dbReference>
<dbReference type="InterPro" id="IPR015422">
    <property type="entry name" value="PyrdxlP-dep_Trfase_small"/>
</dbReference>
<dbReference type="InterPro" id="IPR050103">
    <property type="entry name" value="Class-III_PLP-dep_AT"/>
</dbReference>
<organism evidence="5 6">
    <name type="scientific">Methylohalomonas lacus</name>
    <dbReference type="NCBI Taxonomy" id="398773"/>
    <lineage>
        <taxon>Bacteria</taxon>
        <taxon>Pseudomonadati</taxon>
        <taxon>Pseudomonadota</taxon>
        <taxon>Gammaproteobacteria</taxon>
        <taxon>Methylohalomonadales</taxon>
        <taxon>Methylohalomonadaceae</taxon>
        <taxon>Methylohalomonas</taxon>
    </lineage>
</organism>
<keyword evidence="6" id="KW-1185">Reference proteome</keyword>
<evidence type="ECO:0000256" key="3">
    <source>
        <dbReference type="ARBA" id="ARBA00022898"/>
    </source>
</evidence>
<sequence length="468" mass="51617">MSFDILGLIREAEGRNYELHDEHVNPRFAKTLRTIGFDRCYTRAQGPYLWDHEGRRYIDMLSGYGVFNLGRNNPTIRQALIDFLQEDYPSLVQMEAPLLSGLLAKELKARMPNQLDYVFFTNSGAEGVEAAIKYARAATGKPAILHAKKAFHGLSNGALSLNGDTVFRETFEPLLPECRMVPFNDLAALEQALAAGDVAAFIIEPVQGKGVNIPSPGYLREAAALCRKHGALFVADEVQSGMGRTGRFLACEHDGDVDPDIVILSKSLSGGYVPVGAVLTRQWIFDRVFPSLEKSVVHSSTFGQGSLAMVAGLATLHVLDEGNYIARAADLGDRIGQGLQALVPQYEFMKEVRWRGLMVAIEFAKPESFALRSGWEIAHRMDKSLFPQAITMPLLQEHGMITQVAGHHIDVVKLLPPMVLSDADVDEFIRAFAQVMKGLHRFPGPVWETLSRMGRSSIGWGKKHKASA</sequence>
<evidence type="ECO:0000313" key="5">
    <source>
        <dbReference type="EMBL" id="MCS3902933.1"/>
    </source>
</evidence>
<evidence type="ECO:0000256" key="1">
    <source>
        <dbReference type="ARBA" id="ARBA00001933"/>
    </source>
</evidence>
<dbReference type="InterPro" id="IPR015421">
    <property type="entry name" value="PyrdxlP-dep_Trfase_major"/>
</dbReference>
<comment type="caution">
    <text evidence="5">The sequence shown here is derived from an EMBL/GenBank/DDBJ whole genome shotgun (WGS) entry which is preliminary data.</text>
</comment>
<keyword evidence="3 4" id="KW-0663">Pyridoxal phosphate</keyword>
<evidence type="ECO:0000256" key="2">
    <source>
        <dbReference type="ARBA" id="ARBA00022576"/>
    </source>
</evidence>
<keyword evidence="2 5" id="KW-0032">Aminotransferase</keyword>
<comment type="cofactor">
    <cofactor evidence="1">
        <name>pyridoxal 5'-phosphate</name>
        <dbReference type="ChEBI" id="CHEBI:597326"/>
    </cofactor>
</comment>
<dbReference type="EMBL" id="JANUCT010000005">
    <property type="protein sequence ID" value="MCS3902933.1"/>
    <property type="molecule type" value="Genomic_DNA"/>
</dbReference>
<dbReference type="Pfam" id="PF00202">
    <property type="entry name" value="Aminotran_3"/>
    <property type="match status" value="1"/>
</dbReference>
<dbReference type="GO" id="GO:0042802">
    <property type="term" value="F:identical protein binding"/>
    <property type="evidence" value="ECO:0007669"/>
    <property type="project" value="TreeGrafter"/>
</dbReference>
<dbReference type="GO" id="GO:0008483">
    <property type="term" value="F:transaminase activity"/>
    <property type="evidence" value="ECO:0007669"/>
    <property type="project" value="UniProtKB-KW"/>
</dbReference>
<dbReference type="AlphaFoldDB" id="A0AAE3L3X4"/>
<proteinExistence type="inferred from homology"/>
<evidence type="ECO:0000256" key="4">
    <source>
        <dbReference type="RuleBase" id="RU003560"/>
    </source>
</evidence>
<evidence type="ECO:0000313" key="6">
    <source>
        <dbReference type="Proteomes" id="UP001204445"/>
    </source>
</evidence>
<protein>
    <submittedName>
        <fullName evidence="5">Acetylornithine/succinyldiaminopimelate/putresci ne aminotransferase</fullName>
    </submittedName>
</protein>
<dbReference type="Proteomes" id="UP001204445">
    <property type="component" value="Unassembled WGS sequence"/>
</dbReference>
<dbReference type="InterPro" id="IPR049704">
    <property type="entry name" value="Aminotrans_3_PPA_site"/>
</dbReference>
<dbReference type="FunFam" id="3.40.640.10:FF:000004">
    <property type="entry name" value="Acetylornithine aminotransferase"/>
    <property type="match status" value="1"/>
</dbReference>
<dbReference type="InterPro" id="IPR015424">
    <property type="entry name" value="PyrdxlP-dep_Trfase"/>
</dbReference>
<dbReference type="Gene3D" id="3.90.1150.10">
    <property type="entry name" value="Aspartate Aminotransferase, domain 1"/>
    <property type="match status" value="1"/>
</dbReference>
<gene>
    <name evidence="5" type="ORF">J2T55_000941</name>
</gene>
<accession>A0AAE3L3X4</accession>
<dbReference type="PROSITE" id="PS00600">
    <property type="entry name" value="AA_TRANSFER_CLASS_3"/>
    <property type="match status" value="1"/>
</dbReference>
<comment type="similarity">
    <text evidence="4">Belongs to the class-III pyridoxal-phosphate-dependent aminotransferase family.</text>
</comment>
<dbReference type="CDD" id="cd00610">
    <property type="entry name" value="OAT_like"/>
    <property type="match status" value="1"/>
</dbReference>